<dbReference type="InterPro" id="IPR029058">
    <property type="entry name" value="AB_hydrolase_fold"/>
</dbReference>
<dbReference type="Gene3D" id="3.40.50.1820">
    <property type="entry name" value="alpha/beta hydrolase"/>
    <property type="match status" value="1"/>
</dbReference>
<comment type="caution">
    <text evidence="1">The sequence shown here is derived from an EMBL/GenBank/DDBJ whole genome shotgun (WGS) entry which is preliminary data.</text>
</comment>
<evidence type="ECO:0000313" key="2">
    <source>
        <dbReference type="Proteomes" id="UP000093482"/>
    </source>
</evidence>
<dbReference type="OrthoDB" id="2222027at2"/>
<proteinExistence type="predicted"/>
<dbReference type="EMBL" id="MATO01000097">
    <property type="protein sequence ID" value="OCS82245.1"/>
    <property type="molecule type" value="Genomic_DNA"/>
</dbReference>
<dbReference type="RefSeq" id="WP_066466646.1">
    <property type="nucleotide sequence ID" value="NZ_MATO01000097.1"/>
</dbReference>
<dbReference type="AlphaFoldDB" id="A0A1C0Y531"/>
<protein>
    <submittedName>
        <fullName evidence="1">Phospholipase</fullName>
    </submittedName>
</protein>
<name>A0A1C0Y531_9BACL</name>
<sequence>MEYFNIDGSTNACFALFHGTGGNEYSLLQIAGDIDANARIVSFIGDVGEKEHRRFFAPLANGQLVRDDFNARIERFLAQWDELAIEGDVTLLGFSNGANFLLGVLEQRPNIADRVVLLHPSNLQYTFNGTHATKLYITAGALDTLAIPGDTMKLAKQLEQHFPVTMKLFDGAHNVSDEEITYLQKVLA</sequence>
<gene>
    <name evidence="1" type="ORF">A6K76_16345</name>
</gene>
<dbReference type="SUPFAM" id="SSF53474">
    <property type="entry name" value="alpha/beta-Hydrolases"/>
    <property type="match status" value="1"/>
</dbReference>
<keyword evidence="2" id="KW-1185">Reference proteome</keyword>
<evidence type="ECO:0000313" key="1">
    <source>
        <dbReference type="EMBL" id="OCS82245.1"/>
    </source>
</evidence>
<accession>A0A1C0Y531</accession>
<reference evidence="1 2" key="1">
    <citation type="submission" date="2016-07" db="EMBL/GenBank/DDBJ databases">
        <title>Caryophanon latum genome sequencing.</title>
        <authorList>
            <person name="Verma A."/>
            <person name="Pal Y."/>
            <person name="Krishnamurthi S."/>
        </authorList>
    </citation>
    <scope>NUCLEOTIDE SEQUENCE [LARGE SCALE GENOMIC DNA]</scope>
    <source>
        <strain evidence="1 2">DSM 14151</strain>
    </source>
</reference>
<organism evidence="1 2">
    <name type="scientific">Caryophanon latum</name>
    <dbReference type="NCBI Taxonomy" id="33977"/>
    <lineage>
        <taxon>Bacteria</taxon>
        <taxon>Bacillati</taxon>
        <taxon>Bacillota</taxon>
        <taxon>Bacilli</taxon>
        <taxon>Bacillales</taxon>
        <taxon>Caryophanaceae</taxon>
        <taxon>Caryophanon</taxon>
    </lineage>
</organism>
<dbReference type="Proteomes" id="UP000093482">
    <property type="component" value="Unassembled WGS sequence"/>
</dbReference>